<reference evidence="1 2" key="1">
    <citation type="submission" date="2019-12" db="EMBL/GenBank/DDBJ databases">
        <title>Genomic-based taxomic classification of the family Erythrobacteraceae.</title>
        <authorList>
            <person name="Xu L."/>
        </authorList>
    </citation>
    <scope>NUCLEOTIDE SEQUENCE [LARGE SCALE GENOMIC DNA]</scope>
    <source>
        <strain evidence="1 2">SW-109</strain>
    </source>
</reference>
<keyword evidence="2" id="KW-1185">Reference proteome</keyword>
<organism evidence="1 2">
    <name type="scientific">Pontixanthobacter luteolus</name>
    <dbReference type="NCBI Taxonomy" id="295089"/>
    <lineage>
        <taxon>Bacteria</taxon>
        <taxon>Pseudomonadati</taxon>
        <taxon>Pseudomonadota</taxon>
        <taxon>Alphaproteobacteria</taxon>
        <taxon>Sphingomonadales</taxon>
        <taxon>Erythrobacteraceae</taxon>
        <taxon>Pontixanthobacter</taxon>
    </lineage>
</organism>
<dbReference type="RefSeq" id="WP_160731617.1">
    <property type="nucleotide sequence ID" value="NZ_WTYP01000002.1"/>
</dbReference>
<gene>
    <name evidence="1" type="ORF">GRI43_13645</name>
</gene>
<proteinExistence type="predicted"/>
<dbReference type="AlphaFoldDB" id="A0A6I4V9C8"/>
<evidence type="ECO:0000313" key="2">
    <source>
        <dbReference type="Proteomes" id="UP000471435"/>
    </source>
</evidence>
<dbReference type="OrthoDB" id="7597229at2"/>
<comment type="caution">
    <text evidence="1">The sequence shown here is derived from an EMBL/GenBank/DDBJ whole genome shotgun (WGS) entry which is preliminary data.</text>
</comment>
<dbReference type="Proteomes" id="UP000471435">
    <property type="component" value="Unassembled WGS sequence"/>
</dbReference>
<name>A0A6I4V9C8_9SPHN</name>
<dbReference type="EMBL" id="WTYP01000002">
    <property type="protein sequence ID" value="MXP48432.1"/>
    <property type="molecule type" value="Genomic_DNA"/>
</dbReference>
<sequence length="81" mass="8830">MMTGRDEAVSERAIEMVRNLQRRLANECHAKGISPEDIALASLYSAFDIAEGAKGPGLAAVEWLRTGLDVIERQVMEKVSG</sequence>
<accession>A0A6I4V9C8</accession>
<evidence type="ECO:0000313" key="1">
    <source>
        <dbReference type="EMBL" id="MXP48432.1"/>
    </source>
</evidence>
<protein>
    <submittedName>
        <fullName evidence="1">Uncharacterized protein</fullName>
    </submittedName>
</protein>